<evidence type="ECO:0000313" key="2">
    <source>
        <dbReference type="EMBL" id="RRT81602.1"/>
    </source>
</evidence>
<name>A0A427AZA4_ENSVE</name>
<feature type="region of interest" description="Disordered" evidence="1">
    <location>
        <begin position="109"/>
        <end position="201"/>
    </location>
</feature>
<gene>
    <name evidence="2" type="ORF">B296_00020579</name>
</gene>
<accession>A0A427AZA4</accession>
<evidence type="ECO:0000256" key="1">
    <source>
        <dbReference type="SAM" id="MobiDB-lite"/>
    </source>
</evidence>
<organism evidence="2 3">
    <name type="scientific">Ensete ventricosum</name>
    <name type="common">Abyssinian banana</name>
    <name type="synonym">Musa ensete</name>
    <dbReference type="NCBI Taxonomy" id="4639"/>
    <lineage>
        <taxon>Eukaryota</taxon>
        <taxon>Viridiplantae</taxon>
        <taxon>Streptophyta</taxon>
        <taxon>Embryophyta</taxon>
        <taxon>Tracheophyta</taxon>
        <taxon>Spermatophyta</taxon>
        <taxon>Magnoliopsida</taxon>
        <taxon>Liliopsida</taxon>
        <taxon>Zingiberales</taxon>
        <taxon>Musaceae</taxon>
        <taxon>Ensete</taxon>
    </lineage>
</organism>
<proteinExistence type="predicted"/>
<dbReference type="AlphaFoldDB" id="A0A427AZA4"/>
<sequence length="201" mass="20948">MKLLQHDRPGKMSHDRLLVDPIPQNYDTARTISSLRLGFRVGRRRRGTAVARGGRGLLYSTAHCATLPGFEQVTYAGHLVFGLNPRGPYKRSPQSPLVSAVRIALLEKSDAPSPSDPPITIRSILPSPSRAPGGRSNIMPPSSESINPSIRVSSGGGYRSSSAAPPPPGTLRSTRSPAISSSASGGPSPPAASPSPASGSL</sequence>
<dbReference type="EMBL" id="AMZH03000873">
    <property type="protein sequence ID" value="RRT81602.1"/>
    <property type="molecule type" value="Genomic_DNA"/>
</dbReference>
<feature type="compositionally biased region" description="Low complexity" evidence="1">
    <location>
        <begin position="176"/>
        <end position="186"/>
    </location>
</feature>
<protein>
    <submittedName>
        <fullName evidence="2">Uncharacterized protein</fullName>
    </submittedName>
</protein>
<dbReference type="Proteomes" id="UP000287651">
    <property type="component" value="Unassembled WGS sequence"/>
</dbReference>
<feature type="compositionally biased region" description="Polar residues" evidence="1">
    <location>
        <begin position="139"/>
        <end position="152"/>
    </location>
</feature>
<comment type="caution">
    <text evidence="2">The sequence shown here is derived from an EMBL/GenBank/DDBJ whole genome shotgun (WGS) entry which is preliminary data.</text>
</comment>
<evidence type="ECO:0000313" key="3">
    <source>
        <dbReference type="Proteomes" id="UP000287651"/>
    </source>
</evidence>
<reference evidence="2 3" key="1">
    <citation type="journal article" date="2014" name="Agronomy (Basel)">
        <title>A Draft Genome Sequence for Ensete ventricosum, the Drought-Tolerant Tree Against Hunger.</title>
        <authorList>
            <person name="Harrison J."/>
            <person name="Moore K.A."/>
            <person name="Paszkiewicz K."/>
            <person name="Jones T."/>
            <person name="Grant M."/>
            <person name="Ambacheew D."/>
            <person name="Muzemil S."/>
            <person name="Studholme D.J."/>
        </authorList>
    </citation>
    <scope>NUCLEOTIDE SEQUENCE [LARGE SCALE GENOMIC DNA]</scope>
</reference>